<keyword evidence="3" id="KW-0808">Transferase</keyword>
<dbReference type="CDD" id="cd02440">
    <property type="entry name" value="AdoMet_MTases"/>
    <property type="match status" value="1"/>
</dbReference>
<dbReference type="GO" id="GO:0008757">
    <property type="term" value="F:S-adenosylmethionine-dependent methyltransferase activity"/>
    <property type="evidence" value="ECO:0007669"/>
    <property type="project" value="InterPro"/>
</dbReference>
<dbReference type="InterPro" id="IPR029063">
    <property type="entry name" value="SAM-dependent_MTases_sf"/>
</dbReference>
<name>A0A6G9GRW8_9ACTN</name>
<dbReference type="PANTHER" id="PTHR42912:SF93">
    <property type="entry name" value="N6-ADENOSINE-METHYLTRANSFERASE TMT1A"/>
    <property type="match status" value="1"/>
</dbReference>
<sequence>MSDSRPTSAFHSDNRAGSDAGRPAAALDAQAASAGVRRLRAWAHRALAARPGERAVDIGSGTGSETRVLAAAVTAAGDAVGVEPHAGLRAVAEERAAAEGSSARFVDGRAQALPLGDGEADVVHCERVFQHLDDPERAAAEIARILRPGGRVALLDTDWATSILHPGDTEVVAAVMGGARAAAANPHAGRALAGQLAAVGLEIDDLGSQALIQRHDVVNQPLIRMLGEAGVRRELITERQRDRLYADLEEAAERGALHMSVTMFGVIARRPAA</sequence>
<dbReference type="SUPFAM" id="SSF53335">
    <property type="entry name" value="S-adenosyl-L-methionine-dependent methyltransferases"/>
    <property type="match status" value="1"/>
</dbReference>
<reference evidence="3 4" key="1">
    <citation type="submission" date="2020-03" db="EMBL/GenBank/DDBJ databases">
        <title>A novel species.</title>
        <authorList>
            <person name="Gao J."/>
        </authorList>
    </citation>
    <scope>NUCLEOTIDE SEQUENCE [LARGE SCALE GENOMIC DNA]</scope>
    <source>
        <strain evidence="3 4">QMT-12</strain>
    </source>
</reference>
<dbReference type="Gene3D" id="3.40.50.150">
    <property type="entry name" value="Vaccinia Virus protein VP39"/>
    <property type="match status" value="1"/>
</dbReference>
<evidence type="ECO:0000313" key="4">
    <source>
        <dbReference type="Proteomes" id="UP000501179"/>
    </source>
</evidence>
<protein>
    <submittedName>
        <fullName evidence="3">Methyltransferase domain-containing protein</fullName>
    </submittedName>
</protein>
<dbReference type="Pfam" id="PF08241">
    <property type="entry name" value="Methyltransf_11"/>
    <property type="match status" value="1"/>
</dbReference>
<gene>
    <name evidence="3" type="ORF">HA039_00440</name>
</gene>
<dbReference type="PANTHER" id="PTHR42912">
    <property type="entry name" value="METHYLTRANSFERASE"/>
    <property type="match status" value="1"/>
</dbReference>
<proteinExistence type="predicted"/>
<dbReference type="InterPro" id="IPR050508">
    <property type="entry name" value="Methyltransf_Superfamily"/>
</dbReference>
<dbReference type="RefSeq" id="WP_167022097.1">
    <property type="nucleotide sequence ID" value="NZ_CP050177.1"/>
</dbReference>
<dbReference type="Proteomes" id="UP000501179">
    <property type="component" value="Chromosome"/>
</dbReference>
<feature type="region of interest" description="Disordered" evidence="1">
    <location>
        <begin position="1"/>
        <end position="25"/>
    </location>
</feature>
<dbReference type="AlphaFoldDB" id="A0A6G9GRW8"/>
<evidence type="ECO:0000313" key="3">
    <source>
        <dbReference type="EMBL" id="QIQ00965.1"/>
    </source>
</evidence>
<organism evidence="3 4">
    <name type="scientific">Streptomyces liangshanensis</name>
    <dbReference type="NCBI Taxonomy" id="2717324"/>
    <lineage>
        <taxon>Bacteria</taxon>
        <taxon>Bacillati</taxon>
        <taxon>Actinomycetota</taxon>
        <taxon>Actinomycetes</taxon>
        <taxon>Kitasatosporales</taxon>
        <taxon>Streptomycetaceae</taxon>
        <taxon>Streptomyces</taxon>
    </lineage>
</organism>
<dbReference type="GO" id="GO:0032259">
    <property type="term" value="P:methylation"/>
    <property type="evidence" value="ECO:0007669"/>
    <property type="project" value="UniProtKB-KW"/>
</dbReference>
<feature type="compositionally biased region" description="Polar residues" evidence="1">
    <location>
        <begin position="1"/>
        <end position="11"/>
    </location>
</feature>
<keyword evidence="3" id="KW-0489">Methyltransferase</keyword>
<evidence type="ECO:0000256" key="1">
    <source>
        <dbReference type="SAM" id="MobiDB-lite"/>
    </source>
</evidence>
<dbReference type="KEGG" id="slia:HA039_00440"/>
<keyword evidence="4" id="KW-1185">Reference proteome</keyword>
<dbReference type="EMBL" id="CP050177">
    <property type="protein sequence ID" value="QIQ00965.1"/>
    <property type="molecule type" value="Genomic_DNA"/>
</dbReference>
<feature type="domain" description="Methyltransferase type 11" evidence="2">
    <location>
        <begin position="56"/>
        <end position="153"/>
    </location>
</feature>
<accession>A0A6G9GRW8</accession>
<evidence type="ECO:0000259" key="2">
    <source>
        <dbReference type="Pfam" id="PF08241"/>
    </source>
</evidence>
<dbReference type="InterPro" id="IPR013216">
    <property type="entry name" value="Methyltransf_11"/>
</dbReference>